<keyword evidence="2 4" id="KW-0378">Hydrolase</keyword>
<evidence type="ECO:0000313" key="4">
    <source>
        <dbReference type="EMBL" id="MCU7552153.1"/>
    </source>
</evidence>
<reference evidence="4" key="1">
    <citation type="submission" date="2022-09" db="EMBL/GenBank/DDBJ databases">
        <authorList>
            <person name="Yuan C."/>
            <person name="Ke Z."/>
        </authorList>
    </citation>
    <scope>NUCLEOTIDE SEQUENCE</scope>
    <source>
        <strain evidence="4">LB-8</strain>
    </source>
</reference>
<dbReference type="GO" id="GO:0004553">
    <property type="term" value="F:hydrolase activity, hydrolyzing O-glycosyl compounds"/>
    <property type="evidence" value="ECO:0007669"/>
    <property type="project" value="UniProtKB-ARBA"/>
</dbReference>
<feature type="signal peptide" evidence="3">
    <location>
        <begin position="1"/>
        <end position="24"/>
    </location>
</feature>
<organism evidence="4 5">
    <name type="scientific">Paraflavisolibacter caeni</name>
    <dbReference type="NCBI Taxonomy" id="2982496"/>
    <lineage>
        <taxon>Bacteria</taxon>
        <taxon>Pseudomonadati</taxon>
        <taxon>Bacteroidota</taxon>
        <taxon>Chitinophagia</taxon>
        <taxon>Chitinophagales</taxon>
        <taxon>Chitinophagaceae</taxon>
        <taxon>Paraflavisolibacter</taxon>
    </lineage>
</organism>
<sequence length="1361" mass="153675">MQRRTFIKNTGSVGLFALWTPSFALETLSGQVVQELENDFVRPPLSAYPQTLWFWMNGHISKQGITLDLEAMMEAGIGGVYNFDAGTDIPAGPIKYLSSEWLALKKHAILECERLGLHFVLHNCPGWSSSGGPWITPELAMQQVTWSEMYIKGGKEINISLPKPFHKLDFYKDIAILAIPSLTGEALLQTFRASTASGFVDKKQLTGENPEGIDLPVDEKSKVKWIKFEFEAPYEARSITFLISSPNSPEASRRVDYNDRTYVILQSSQDGQRFKDVVAINTGLESELAAGYKFITFDFPATKAKFFRITSKHSRRLAQVRFSEITRLDQWMEKSGYRYQFSGEGTSPIYKDNHQQVESGSIVALEEIADISEFVDKEGRLQWNAPPGDWTLLRIGYTPVGTLNRAAPDQGIGLECDKYSSEAFEFHFQKMMESFLPLLKTLASRGAAGVEIDSYEARSQNWTPLFHQEFKQRSGYEITKYLPILTGRIIEDVETTERFLWDFRRTQAGLIADHYYGRFAALCREHQLTPYIQPYDRGPMEEMQIGAKVDVNIGESWYGLHSVLQSNRTLDRTLKLAASIAHTNGQKFVGAEAYTAEPESGRWQEYPFAMKALGDKMFTKGINRLIIHRFAHQPHPTAVPGMTMGPWGIHFDRTNTWWKEGRSWLSYIARCQGILQQGLVVADLVYFSGEDANLYTKVNRSDLHPSPPEGYDYDMINAETIIQKVTIKNGRLELNDGMNYRVLILQEFKAISLELLLKLRALVQEGMVMVGAKPLHSLGLNDFADRDAVFQKVAQEIWGGIDGEAVTVNKFGKGYVYYGQSLVSIFQELKLKPDFEALSQTGKAPVCYIHKKSGDTDFFFISNQRRTYEQWICTFRIENKQPELWDAVTGRIINLNIYEIVEDCIRMPLQLEPYGSVFIVFRKPVSSRRLHAVLKDQKPLLSTDIYPPSAFQLYQNVVNNFSISFWAKPEMPVMLQSSIFSEGIKHPWTDYYAIYPLNGKEIYGEGHVTCGITVGRNGVAVWEHGGEAPILILAVPISISGWTHIALIYHNGEPVVYVSGKKAGEGTKGKSIVHPPLGDMSTENISYYNGDMTKPEFISKVLNEEDVKQLATHLSELQHPPFAVEITAYKKTALLFWQNGEYSLCYHSGKQKKFVVSEIPETRKLEGPWEVQFPYGKGAPSNVILPLLSSLHKHANAGVKYFSGTAEYKISFSTSFQKKKSELRYFLDLGRVEVIAEVLLNGVNLGIFWKRPYRIEITKAVQAGTNTVVIKVTNLWPNRLIGDEQAPDPYRFSPGAGSSGMESLFNGGILEVPEWYTIGAPKPEDGRVTFTTWKHYHKDSPLLESGLIGPVLLLCGVLKEV</sequence>
<reference evidence="4" key="2">
    <citation type="submission" date="2023-04" db="EMBL/GenBank/DDBJ databases">
        <title>Paracnuella aquatica gen. nov., sp. nov., a member of the family Chitinophagaceae isolated from a hot spring.</title>
        <authorList>
            <person name="Wang C."/>
        </authorList>
    </citation>
    <scope>NUCLEOTIDE SEQUENCE</scope>
    <source>
        <strain evidence="4">LB-8</strain>
    </source>
</reference>
<dbReference type="RefSeq" id="WP_279299590.1">
    <property type="nucleotide sequence ID" value="NZ_JAOTIF010000029.1"/>
</dbReference>
<dbReference type="NCBIfam" id="NF045579">
    <property type="entry name" value="rhamnoside_JR"/>
    <property type="match status" value="1"/>
</dbReference>
<dbReference type="PANTHER" id="PTHR43817">
    <property type="entry name" value="GLYCOSYL HYDROLASE"/>
    <property type="match status" value="1"/>
</dbReference>
<evidence type="ECO:0000256" key="2">
    <source>
        <dbReference type="ARBA" id="ARBA00022801"/>
    </source>
</evidence>
<evidence type="ECO:0000313" key="5">
    <source>
        <dbReference type="Proteomes" id="UP001155483"/>
    </source>
</evidence>
<dbReference type="PANTHER" id="PTHR43817:SF1">
    <property type="entry name" value="HYDROLASE, FAMILY 43, PUTATIVE (AFU_ORTHOLOGUE AFUA_3G01660)-RELATED"/>
    <property type="match status" value="1"/>
</dbReference>
<dbReference type="GO" id="GO:0005975">
    <property type="term" value="P:carbohydrate metabolic process"/>
    <property type="evidence" value="ECO:0007669"/>
    <property type="project" value="UniProtKB-ARBA"/>
</dbReference>
<dbReference type="Proteomes" id="UP001155483">
    <property type="component" value="Unassembled WGS sequence"/>
</dbReference>
<proteinExistence type="predicted"/>
<keyword evidence="5" id="KW-1185">Reference proteome</keyword>
<dbReference type="InterPro" id="IPR008979">
    <property type="entry name" value="Galactose-bd-like_sf"/>
</dbReference>
<evidence type="ECO:0000256" key="1">
    <source>
        <dbReference type="ARBA" id="ARBA00022729"/>
    </source>
</evidence>
<dbReference type="SUPFAM" id="SSF49899">
    <property type="entry name" value="Concanavalin A-like lectins/glucanases"/>
    <property type="match status" value="1"/>
</dbReference>
<dbReference type="SUPFAM" id="SSF49785">
    <property type="entry name" value="Galactose-binding domain-like"/>
    <property type="match status" value="1"/>
</dbReference>
<evidence type="ECO:0000256" key="3">
    <source>
        <dbReference type="SAM" id="SignalP"/>
    </source>
</evidence>
<dbReference type="Gene3D" id="2.60.120.200">
    <property type="match status" value="1"/>
</dbReference>
<protein>
    <submittedName>
        <fullName evidence="4">Glycosyl hydrolase</fullName>
    </submittedName>
</protein>
<dbReference type="EMBL" id="JAOTIF010000029">
    <property type="protein sequence ID" value="MCU7552153.1"/>
    <property type="molecule type" value="Genomic_DNA"/>
</dbReference>
<comment type="caution">
    <text evidence="4">The sequence shown here is derived from an EMBL/GenBank/DDBJ whole genome shotgun (WGS) entry which is preliminary data.</text>
</comment>
<gene>
    <name evidence="4" type="ORF">OCK74_23745</name>
</gene>
<dbReference type="InterPro" id="IPR013320">
    <property type="entry name" value="ConA-like_dom_sf"/>
</dbReference>
<accession>A0A9X2Y235</accession>
<feature type="chain" id="PRO_5040780628" evidence="3">
    <location>
        <begin position="25"/>
        <end position="1361"/>
    </location>
</feature>
<dbReference type="Gene3D" id="2.60.120.260">
    <property type="entry name" value="Galactose-binding domain-like"/>
    <property type="match status" value="2"/>
</dbReference>
<name>A0A9X2Y235_9BACT</name>
<keyword evidence="1 3" id="KW-0732">Signal</keyword>
<dbReference type="Pfam" id="PF17132">
    <property type="entry name" value="Glyco_hydro_106"/>
    <property type="match status" value="1"/>
</dbReference>